<dbReference type="InterPro" id="IPR011496">
    <property type="entry name" value="O-GlcNAcase_cat"/>
</dbReference>
<protein>
    <submittedName>
        <fullName evidence="5">Beta-N-acetylglucosaminidase domain-containing protein</fullName>
    </submittedName>
</protein>
<dbReference type="Proteomes" id="UP001595555">
    <property type="component" value="Unassembled WGS sequence"/>
</dbReference>
<evidence type="ECO:0000256" key="3">
    <source>
        <dbReference type="PROSITE-ProRule" id="PRU01353"/>
    </source>
</evidence>
<feature type="active site" description="Proton donor" evidence="3">
    <location>
        <position position="124"/>
    </location>
</feature>
<accession>A0ABV7FI64</accession>
<comment type="similarity">
    <text evidence="3">Belongs to the glycosyl hydrolase 84 family.</text>
</comment>
<keyword evidence="6" id="KW-1185">Reference proteome</keyword>
<evidence type="ECO:0000313" key="5">
    <source>
        <dbReference type="EMBL" id="MFC3117316.1"/>
    </source>
</evidence>
<dbReference type="PANTHER" id="PTHR13170">
    <property type="entry name" value="O-GLCNACASE"/>
    <property type="match status" value="1"/>
</dbReference>
<dbReference type="SUPFAM" id="SSF51445">
    <property type="entry name" value="(Trans)glycosidases"/>
    <property type="match status" value="1"/>
</dbReference>
<dbReference type="Gene3D" id="3.20.20.80">
    <property type="entry name" value="Glycosidases"/>
    <property type="match status" value="1"/>
</dbReference>
<dbReference type="PROSITE" id="PS52009">
    <property type="entry name" value="GH84"/>
    <property type="match status" value="1"/>
</dbReference>
<name>A0ABV7FI64_9GAMM</name>
<evidence type="ECO:0000313" key="6">
    <source>
        <dbReference type="Proteomes" id="UP001595555"/>
    </source>
</evidence>
<dbReference type="PANTHER" id="PTHR13170:SF16">
    <property type="entry name" value="PROTEIN O-GLCNACASE"/>
    <property type="match status" value="1"/>
</dbReference>
<evidence type="ECO:0000256" key="2">
    <source>
        <dbReference type="ARBA" id="ARBA00023295"/>
    </source>
</evidence>
<keyword evidence="2 3" id="KW-0326">Glycosidase</keyword>
<keyword evidence="1 3" id="KW-0378">Hydrolase</keyword>
<sequence length="361" mass="41870">MLTDKKYSTPLGIIEGFFGREWTWSERETYAEFLADQGYDFYIYAPKSDKHLRRIWQEDWPATTKEKISKLRGVYADEHINFGIGLSPHEIYLGNQTHQREQLKQRIKQINHLQPDILCILFDDMRGDIPSLADIQIDIVHEAAELSCAKRIIFCPTYYSFDPVLEKVFGTMPDNYWQTFSRKLDKNIDIFWTGEKVCSNAYSHEHLSEVEMLIGRKPFLWDNYPVNDGAVKSNLLQLRAFNKAHSQLEGKLSGHAVNPMNQAWLSRIPLASLPLAYSQQALYSPDNIFPHIIKELCGDAFSQCLAEDINTLQDKGLKNLNHIEQQYLRTRYSQFGDNPYAQEIINWLDGVYTFDPACLTE</sequence>
<comment type="caution">
    <text evidence="5">The sequence shown here is derived from an EMBL/GenBank/DDBJ whole genome shotgun (WGS) entry which is preliminary data.</text>
</comment>
<reference evidence="6" key="1">
    <citation type="journal article" date="2019" name="Int. J. Syst. Evol. Microbiol.">
        <title>The Global Catalogue of Microorganisms (GCM) 10K type strain sequencing project: providing services to taxonomists for standard genome sequencing and annotation.</title>
        <authorList>
            <consortium name="The Broad Institute Genomics Platform"/>
            <consortium name="The Broad Institute Genome Sequencing Center for Infectious Disease"/>
            <person name="Wu L."/>
            <person name="Ma J."/>
        </authorList>
    </citation>
    <scope>NUCLEOTIDE SEQUENCE [LARGE SCALE GENOMIC DNA]</scope>
    <source>
        <strain evidence="6">KCTC 52237</strain>
    </source>
</reference>
<organism evidence="5 6">
    <name type="scientific">Cellvibrio fontiphilus</name>
    <dbReference type="NCBI Taxonomy" id="1815559"/>
    <lineage>
        <taxon>Bacteria</taxon>
        <taxon>Pseudomonadati</taxon>
        <taxon>Pseudomonadota</taxon>
        <taxon>Gammaproteobacteria</taxon>
        <taxon>Cellvibrionales</taxon>
        <taxon>Cellvibrionaceae</taxon>
        <taxon>Cellvibrio</taxon>
    </lineage>
</organism>
<feature type="domain" description="GH84" evidence="4">
    <location>
        <begin position="9"/>
        <end position="281"/>
    </location>
</feature>
<evidence type="ECO:0000259" key="4">
    <source>
        <dbReference type="PROSITE" id="PS52009"/>
    </source>
</evidence>
<dbReference type="RefSeq" id="WP_378121441.1">
    <property type="nucleotide sequence ID" value="NZ_JBHRTF010000016.1"/>
</dbReference>
<gene>
    <name evidence="5" type="ORF">ACFODX_17230</name>
</gene>
<evidence type="ECO:0000256" key="1">
    <source>
        <dbReference type="ARBA" id="ARBA00022801"/>
    </source>
</evidence>
<proteinExistence type="inferred from homology"/>
<dbReference type="InterPro" id="IPR051822">
    <property type="entry name" value="Glycosyl_Hydrolase_84"/>
</dbReference>
<dbReference type="InterPro" id="IPR017853">
    <property type="entry name" value="GH"/>
</dbReference>
<dbReference type="EMBL" id="JBHRTF010000016">
    <property type="protein sequence ID" value="MFC3117316.1"/>
    <property type="molecule type" value="Genomic_DNA"/>
</dbReference>
<dbReference type="Pfam" id="PF07555">
    <property type="entry name" value="NAGidase"/>
    <property type="match status" value="1"/>
</dbReference>